<feature type="domain" description="HTH Mu-type" evidence="1">
    <location>
        <begin position="80"/>
        <end position="147"/>
    </location>
</feature>
<comment type="caution">
    <text evidence="2">The sequence shown here is derived from an EMBL/GenBank/DDBJ whole genome shotgun (WGS) entry which is preliminary data.</text>
</comment>
<dbReference type="AlphaFoldDB" id="A0A2S9IPA5"/>
<dbReference type="InterPro" id="IPR036388">
    <property type="entry name" value="WH-like_DNA-bd_sf"/>
</dbReference>
<dbReference type="SUPFAM" id="SSF46955">
    <property type="entry name" value="Putative DNA-binding domain"/>
    <property type="match status" value="1"/>
</dbReference>
<organism evidence="2 3">
    <name type="scientific">Phyllobacterium phragmitis</name>
    <dbReference type="NCBI Taxonomy" id="2670329"/>
    <lineage>
        <taxon>Bacteria</taxon>
        <taxon>Pseudomonadati</taxon>
        <taxon>Pseudomonadota</taxon>
        <taxon>Alphaproteobacteria</taxon>
        <taxon>Hyphomicrobiales</taxon>
        <taxon>Phyllobacteriaceae</taxon>
        <taxon>Phyllobacterium</taxon>
    </lineage>
</organism>
<keyword evidence="3" id="KW-1185">Reference proteome</keyword>
<dbReference type="PROSITE" id="PS51702">
    <property type="entry name" value="HTH_MU"/>
    <property type="match status" value="1"/>
</dbReference>
<dbReference type="Proteomes" id="UP000239434">
    <property type="component" value="Unassembled WGS sequence"/>
</dbReference>
<dbReference type="Gene3D" id="1.10.10.10">
    <property type="entry name" value="Winged helix-like DNA-binding domain superfamily/Winged helix DNA-binding domain"/>
    <property type="match status" value="1"/>
</dbReference>
<accession>A0A2S9IPA5</accession>
<dbReference type="EMBL" id="PVBR01000012">
    <property type="protein sequence ID" value="PRD42366.1"/>
    <property type="molecule type" value="Genomic_DNA"/>
</dbReference>
<proteinExistence type="predicted"/>
<gene>
    <name evidence="2" type="ORF">C5748_16370</name>
</gene>
<name>A0A2S9IPA5_9HYPH</name>
<evidence type="ECO:0000313" key="3">
    <source>
        <dbReference type="Proteomes" id="UP000239434"/>
    </source>
</evidence>
<protein>
    <recommendedName>
        <fullName evidence="1">HTH Mu-type domain-containing protein</fullName>
    </recommendedName>
</protein>
<evidence type="ECO:0000313" key="2">
    <source>
        <dbReference type="EMBL" id="PRD42366.1"/>
    </source>
</evidence>
<reference evidence="2 3" key="1">
    <citation type="submission" date="2018-02" db="EMBL/GenBank/DDBJ databases">
        <title>The draft genome of Phyllobacterium sp. 1N-3.</title>
        <authorList>
            <person name="Liu L."/>
            <person name="Li L."/>
            <person name="Zhang X."/>
            <person name="Wang T."/>
            <person name="Liang L."/>
        </authorList>
    </citation>
    <scope>NUCLEOTIDE SEQUENCE [LARGE SCALE GENOMIC DNA]</scope>
    <source>
        <strain evidence="2 3">1N-3</strain>
    </source>
</reference>
<sequence length="227" mass="25451">MPKALKLLPCPLSEFSQLIFDGFFKSSKPRFGSKRGGLMSDSLILTVSVAADEWAYNQRRVKYLETLLLHIVRDGSRIQEWFTAADLAAKALPGLPRTPEAISRRANKDSWRRRKARHKGKWFCAYHVSSLPARAFDELIVRILELPAIDAVVSILPNLPDVERVEEAQAENTAPPWVLPLVRILKTETNGDLAEAWDILPERLPPEIALPSVEEAAKVLVRLGLAN</sequence>
<dbReference type="InterPro" id="IPR009061">
    <property type="entry name" value="DNA-bd_dom_put_sf"/>
</dbReference>
<dbReference type="InterPro" id="IPR003314">
    <property type="entry name" value="Mu-type_HTH"/>
</dbReference>
<dbReference type="Pfam" id="PF02316">
    <property type="entry name" value="HTH_Tnp_Mu_1"/>
    <property type="match status" value="1"/>
</dbReference>
<dbReference type="GO" id="GO:0003677">
    <property type="term" value="F:DNA binding"/>
    <property type="evidence" value="ECO:0007669"/>
    <property type="project" value="InterPro"/>
</dbReference>
<evidence type="ECO:0000259" key="1">
    <source>
        <dbReference type="PROSITE" id="PS51702"/>
    </source>
</evidence>